<dbReference type="Gene3D" id="3.40.190.290">
    <property type="match status" value="1"/>
</dbReference>
<evidence type="ECO:0000256" key="1">
    <source>
        <dbReference type="ARBA" id="ARBA00009437"/>
    </source>
</evidence>
<dbReference type="PROSITE" id="PS50931">
    <property type="entry name" value="HTH_LYSR"/>
    <property type="match status" value="1"/>
</dbReference>
<dbReference type="AlphaFoldDB" id="A0A2N7WC91"/>
<dbReference type="Pfam" id="PF00126">
    <property type="entry name" value="HTH_1"/>
    <property type="match status" value="1"/>
</dbReference>
<evidence type="ECO:0000256" key="3">
    <source>
        <dbReference type="ARBA" id="ARBA00023125"/>
    </source>
</evidence>
<dbReference type="FunFam" id="1.10.10.10:FF:000001">
    <property type="entry name" value="LysR family transcriptional regulator"/>
    <property type="match status" value="1"/>
</dbReference>
<sequence>MEMRQLKMFCAVVECGSFTAAAEKVHTVQSNVTMRIKELESELGQQFFVRKKSGIVLTLAGQTFLGYARRILQLTEESRTALLASAAPAGPLRLGSMETTAAIRLPPVLTRYREKYPAVRLSLATDTTAALVKAVEDYRLDGAFIGGFQRNAALVQEELFEEELVVASSRDYQSLSEVAQVIAKQTVLVFRTGCFYRSTLERWFHQTGLVPNEVMEMGTLDGILSCVASGMGVTLLPRTVIEQSHLKGALSIHRIPAEIANVKTVFIRRNDVLPSSAMAAFIAMSHDGSAWHADGATHATSHLAARDAIALSSAESSLH</sequence>
<dbReference type="PANTHER" id="PTHR30126:SF40">
    <property type="entry name" value="HTH-TYPE TRANSCRIPTIONAL REGULATOR GLTR"/>
    <property type="match status" value="1"/>
</dbReference>
<dbReference type="Gene3D" id="1.10.10.10">
    <property type="entry name" value="Winged helix-like DNA-binding domain superfamily/Winged helix DNA-binding domain"/>
    <property type="match status" value="1"/>
</dbReference>
<keyword evidence="3" id="KW-0238">DNA-binding</keyword>
<dbReference type="SUPFAM" id="SSF46785">
    <property type="entry name" value="Winged helix' DNA-binding domain"/>
    <property type="match status" value="1"/>
</dbReference>
<dbReference type="PANTHER" id="PTHR30126">
    <property type="entry name" value="HTH-TYPE TRANSCRIPTIONAL REGULATOR"/>
    <property type="match status" value="1"/>
</dbReference>
<evidence type="ECO:0000256" key="2">
    <source>
        <dbReference type="ARBA" id="ARBA00023015"/>
    </source>
</evidence>
<feature type="domain" description="HTH lysR-type" evidence="5">
    <location>
        <begin position="1"/>
        <end position="58"/>
    </location>
</feature>
<dbReference type="InterPro" id="IPR036388">
    <property type="entry name" value="WH-like_DNA-bd_sf"/>
</dbReference>
<dbReference type="InterPro" id="IPR005119">
    <property type="entry name" value="LysR_subst-bd"/>
</dbReference>
<dbReference type="InterPro" id="IPR000847">
    <property type="entry name" value="LysR_HTH_N"/>
</dbReference>
<dbReference type="CDD" id="cd08442">
    <property type="entry name" value="PBP2_YofA_SoxR_like"/>
    <property type="match status" value="1"/>
</dbReference>
<keyword evidence="2" id="KW-0805">Transcription regulation</keyword>
<protein>
    <submittedName>
        <fullName evidence="6">LysR family transcriptional regulator</fullName>
    </submittedName>
</protein>
<proteinExistence type="inferred from homology"/>
<dbReference type="Pfam" id="PF03466">
    <property type="entry name" value="LysR_substrate"/>
    <property type="match status" value="1"/>
</dbReference>
<reference evidence="6 7" key="1">
    <citation type="submission" date="2018-01" db="EMBL/GenBank/DDBJ databases">
        <title>Whole genome analyses suggest that Burkholderia sensu lato contains two further novel genera in the rhizoxinica-symbiotica group Mycetohabitans gen. nov., and Trinickia gen. nov.: implications for the evolution of diazotrophy and nodulation in the Burkholderiaceae.</title>
        <authorList>
            <person name="Estrada-de los Santos P."/>
            <person name="Palmer M."/>
            <person name="Chavez-Ramirez B."/>
            <person name="Beukes C."/>
            <person name="Steenkamp E.T."/>
            <person name="Hirsch A.M."/>
            <person name="Manyaka P."/>
            <person name="Maluk M."/>
            <person name="Lafos M."/>
            <person name="Crook M."/>
            <person name="Gross E."/>
            <person name="Simon M.F."/>
            <person name="Bueno dos Reis Junior F."/>
            <person name="Poole P.S."/>
            <person name="Venter S.N."/>
            <person name="James E.K."/>
        </authorList>
    </citation>
    <scope>NUCLEOTIDE SEQUENCE [LARGE SCALE GENOMIC DNA]</scope>
    <source>
        <strain evidence="6 7">GP25-8</strain>
    </source>
</reference>
<evidence type="ECO:0000313" key="7">
    <source>
        <dbReference type="Proteomes" id="UP000235347"/>
    </source>
</evidence>
<dbReference type="PRINTS" id="PR00039">
    <property type="entry name" value="HTHLYSR"/>
</dbReference>
<dbReference type="InterPro" id="IPR036390">
    <property type="entry name" value="WH_DNA-bd_sf"/>
</dbReference>
<organism evidence="6 7">
    <name type="scientific">Trinickia soli</name>
    <dbReference type="NCBI Taxonomy" id="380675"/>
    <lineage>
        <taxon>Bacteria</taxon>
        <taxon>Pseudomonadati</taxon>
        <taxon>Pseudomonadota</taxon>
        <taxon>Betaproteobacteria</taxon>
        <taxon>Burkholderiales</taxon>
        <taxon>Burkholderiaceae</taxon>
        <taxon>Trinickia</taxon>
    </lineage>
</organism>
<comment type="caution">
    <text evidence="6">The sequence shown here is derived from an EMBL/GenBank/DDBJ whole genome shotgun (WGS) entry which is preliminary data.</text>
</comment>
<dbReference type="GO" id="GO:0000976">
    <property type="term" value="F:transcription cis-regulatory region binding"/>
    <property type="evidence" value="ECO:0007669"/>
    <property type="project" value="TreeGrafter"/>
</dbReference>
<evidence type="ECO:0000256" key="4">
    <source>
        <dbReference type="ARBA" id="ARBA00023163"/>
    </source>
</evidence>
<evidence type="ECO:0000313" key="6">
    <source>
        <dbReference type="EMBL" id="PMS27028.1"/>
    </source>
</evidence>
<comment type="similarity">
    <text evidence="1">Belongs to the LysR transcriptional regulatory family.</text>
</comment>
<evidence type="ECO:0000259" key="5">
    <source>
        <dbReference type="PROSITE" id="PS50931"/>
    </source>
</evidence>
<dbReference type="EMBL" id="PNYB01000003">
    <property type="protein sequence ID" value="PMS27028.1"/>
    <property type="molecule type" value="Genomic_DNA"/>
</dbReference>
<dbReference type="SUPFAM" id="SSF53850">
    <property type="entry name" value="Periplasmic binding protein-like II"/>
    <property type="match status" value="1"/>
</dbReference>
<name>A0A2N7WC91_9BURK</name>
<dbReference type="GO" id="GO:0003700">
    <property type="term" value="F:DNA-binding transcription factor activity"/>
    <property type="evidence" value="ECO:0007669"/>
    <property type="project" value="InterPro"/>
</dbReference>
<keyword evidence="4" id="KW-0804">Transcription</keyword>
<gene>
    <name evidence="6" type="ORF">C0Z19_04465</name>
</gene>
<dbReference type="Proteomes" id="UP000235347">
    <property type="component" value="Unassembled WGS sequence"/>
</dbReference>
<accession>A0A2N7WC91</accession>
<keyword evidence="7" id="KW-1185">Reference proteome</keyword>